<dbReference type="SMART" id="SM00256">
    <property type="entry name" value="FBOX"/>
    <property type="match status" value="1"/>
</dbReference>
<sequence length="290" mass="32228">MDASQGTGISALPEGCISNVLSFTSPYDACTLSVVSSLFNNAAESDTVWERFLPTDFQSIISRSLDHQSLSASSSSKKQLYFRLCQNPILIDDGKKSFTLDKWTGKKCYMLSARDLTIVWGDTPTYWRWVSDPDSRFKEVAELISVCWLEICGKINTQMLSPAAMYTAYLVFKLTKEAYGLQSHPAKVSVGLAGSESFTRSVFLDVEREQRRGSFNRRGNFGLLASVPNAGSDGGYPKERADGWLEIKLGEFFNKEGKDGELEMSVLELKGGHWKGGLVVQGIEIRPIRE</sequence>
<reference evidence="2 3" key="1">
    <citation type="journal article" date="2020" name="Mol. Plant">
        <title>The Chromosome-Based Rubber Tree Genome Provides New Insights into Spurge Genome Evolution and Rubber Biosynthesis.</title>
        <authorList>
            <person name="Liu J."/>
            <person name="Shi C."/>
            <person name="Shi C.C."/>
            <person name="Li W."/>
            <person name="Zhang Q.J."/>
            <person name="Zhang Y."/>
            <person name="Li K."/>
            <person name="Lu H.F."/>
            <person name="Shi C."/>
            <person name="Zhu S.T."/>
            <person name="Xiao Z.Y."/>
            <person name="Nan H."/>
            <person name="Yue Y."/>
            <person name="Zhu X.G."/>
            <person name="Wu Y."/>
            <person name="Hong X.N."/>
            <person name="Fan G.Y."/>
            <person name="Tong Y."/>
            <person name="Zhang D."/>
            <person name="Mao C.L."/>
            <person name="Liu Y.L."/>
            <person name="Hao S.J."/>
            <person name="Liu W.Q."/>
            <person name="Lv M.Q."/>
            <person name="Zhang H.B."/>
            <person name="Liu Y."/>
            <person name="Hu-Tang G.R."/>
            <person name="Wang J.P."/>
            <person name="Wang J.H."/>
            <person name="Sun Y.H."/>
            <person name="Ni S.B."/>
            <person name="Chen W.B."/>
            <person name="Zhang X.C."/>
            <person name="Jiao Y.N."/>
            <person name="Eichler E.E."/>
            <person name="Li G.H."/>
            <person name="Liu X."/>
            <person name="Gao L.Z."/>
        </authorList>
    </citation>
    <scope>NUCLEOTIDE SEQUENCE [LARGE SCALE GENOMIC DNA]</scope>
    <source>
        <strain evidence="3">cv. GT1</strain>
        <tissue evidence="2">Leaf</tissue>
    </source>
</reference>
<organism evidence="2 3">
    <name type="scientific">Hevea brasiliensis</name>
    <name type="common">Para rubber tree</name>
    <name type="synonym">Siphonia brasiliensis</name>
    <dbReference type="NCBI Taxonomy" id="3981"/>
    <lineage>
        <taxon>Eukaryota</taxon>
        <taxon>Viridiplantae</taxon>
        <taxon>Streptophyta</taxon>
        <taxon>Embryophyta</taxon>
        <taxon>Tracheophyta</taxon>
        <taxon>Spermatophyta</taxon>
        <taxon>Magnoliopsida</taxon>
        <taxon>eudicotyledons</taxon>
        <taxon>Gunneridae</taxon>
        <taxon>Pentapetalae</taxon>
        <taxon>rosids</taxon>
        <taxon>fabids</taxon>
        <taxon>Malpighiales</taxon>
        <taxon>Euphorbiaceae</taxon>
        <taxon>Crotonoideae</taxon>
        <taxon>Micrandreae</taxon>
        <taxon>Hevea</taxon>
    </lineage>
</organism>
<dbReference type="PANTHER" id="PTHR32278:SF111">
    <property type="entry name" value="F-BOX PROTEIN PP2-B12-RELATED"/>
    <property type="match status" value="1"/>
</dbReference>
<dbReference type="InterPro" id="IPR036047">
    <property type="entry name" value="F-box-like_dom_sf"/>
</dbReference>
<dbReference type="PANTHER" id="PTHR32278">
    <property type="entry name" value="F-BOX DOMAIN-CONTAINING PROTEIN"/>
    <property type="match status" value="1"/>
</dbReference>
<feature type="domain" description="F-box" evidence="1">
    <location>
        <begin position="6"/>
        <end position="52"/>
    </location>
</feature>
<protein>
    <recommendedName>
        <fullName evidence="1">F-box domain-containing protein</fullName>
    </recommendedName>
</protein>
<dbReference type="Pfam" id="PF00646">
    <property type="entry name" value="F-box"/>
    <property type="match status" value="1"/>
</dbReference>
<dbReference type="SUPFAM" id="SSF81383">
    <property type="entry name" value="F-box domain"/>
    <property type="match status" value="1"/>
</dbReference>
<keyword evidence="3" id="KW-1185">Reference proteome</keyword>
<accession>A0A6A6LAT9</accession>
<name>A0A6A6LAT9_HEVBR</name>
<dbReference type="Proteomes" id="UP000467840">
    <property type="component" value="Chromosome 18"/>
</dbReference>
<dbReference type="Pfam" id="PF14299">
    <property type="entry name" value="PP2"/>
    <property type="match status" value="1"/>
</dbReference>
<comment type="caution">
    <text evidence="2">The sequence shown here is derived from an EMBL/GenBank/DDBJ whole genome shotgun (WGS) entry which is preliminary data.</text>
</comment>
<dbReference type="Gene3D" id="1.20.1280.50">
    <property type="match status" value="1"/>
</dbReference>
<dbReference type="InterPro" id="IPR025886">
    <property type="entry name" value="PP2-like"/>
</dbReference>
<dbReference type="EMBL" id="JAAGAX010000012">
    <property type="protein sequence ID" value="KAF2296729.1"/>
    <property type="molecule type" value="Genomic_DNA"/>
</dbReference>
<dbReference type="CDD" id="cd22162">
    <property type="entry name" value="F-box_AtSKIP3-like"/>
    <property type="match status" value="1"/>
</dbReference>
<dbReference type="PROSITE" id="PS50181">
    <property type="entry name" value="FBOX"/>
    <property type="match status" value="1"/>
</dbReference>
<evidence type="ECO:0000313" key="3">
    <source>
        <dbReference type="Proteomes" id="UP000467840"/>
    </source>
</evidence>
<dbReference type="AlphaFoldDB" id="A0A6A6LAT9"/>
<proteinExistence type="predicted"/>
<evidence type="ECO:0000259" key="1">
    <source>
        <dbReference type="PROSITE" id="PS50181"/>
    </source>
</evidence>
<evidence type="ECO:0000313" key="2">
    <source>
        <dbReference type="EMBL" id="KAF2296729.1"/>
    </source>
</evidence>
<dbReference type="InterPro" id="IPR001810">
    <property type="entry name" value="F-box_dom"/>
</dbReference>
<gene>
    <name evidence="2" type="ORF">GH714_001479</name>
</gene>